<dbReference type="WBParaSite" id="JU765_v2.g719.t1">
    <property type="protein sequence ID" value="JU765_v2.g719.t1"/>
    <property type="gene ID" value="JU765_v2.g719"/>
</dbReference>
<sequence>MTTQVSVEGLIQLFSAVILFGSMFVPLKKYDSGDGFFAQWIMSVSILIVGFGVFAWQSFIHFYPIAMLGGCFWAIGNCMAIPVIQRLGMALGILIWNSTNCLVGWTIGTFGIMGIEPRPASNLWLSYCGLVLVFIGGIMFLFVKNKPQEDDTKNEATYQIYKLNDVEQQENGEKSYPKFPQPVDGRLPDDDSDDYSDTSKWNRIIGIIMALISGSLYGINVAPVLYVQDNAHLFNGAPPEGLPYAFSHFFGAFIMCTTIFVIYALVKRNKPVINPQVPIPALLVGLIWGIAQTLLLNATAHLSAAITFPICSMLPGCVASVWSIFYFKEIEGKKNLLLMSGAIFITLCGAICIGASK</sequence>
<dbReference type="Proteomes" id="UP000887576">
    <property type="component" value="Unplaced"/>
</dbReference>
<name>A0AC34RI27_9BILA</name>
<proteinExistence type="predicted"/>
<evidence type="ECO:0000313" key="2">
    <source>
        <dbReference type="WBParaSite" id="JU765_v2.g719.t1"/>
    </source>
</evidence>
<accession>A0AC34RI27</accession>
<protein>
    <submittedName>
        <fullName evidence="2">Transmembrane protein 144</fullName>
    </submittedName>
</protein>
<reference evidence="2" key="1">
    <citation type="submission" date="2022-11" db="UniProtKB">
        <authorList>
            <consortium name="WormBaseParasite"/>
        </authorList>
    </citation>
    <scope>IDENTIFICATION</scope>
</reference>
<organism evidence="1 2">
    <name type="scientific">Panagrolaimus sp. JU765</name>
    <dbReference type="NCBI Taxonomy" id="591449"/>
    <lineage>
        <taxon>Eukaryota</taxon>
        <taxon>Metazoa</taxon>
        <taxon>Ecdysozoa</taxon>
        <taxon>Nematoda</taxon>
        <taxon>Chromadorea</taxon>
        <taxon>Rhabditida</taxon>
        <taxon>Tylenchina</taxon>
        <taxon>Panagrolaimomorpha</taxon>
        <taxon>Panagrolaimoidea</taxon>
        <taxon>Panagrolaimidae</taxon>
        <taxon>Panagrolaimus</taxon>
    </lineage>
</organism>
<evidence type="ECO:0000313" key="1">
    <source>
        <dbReference type="Proteomes" id="UP000887576"/>
    </source>
</evidence>